<dbReference type="GO" id="GO:0005615">
    <property type="term" value="C:extracellular space"/>
    <property type="evidence" value="ECO:0007669"/>
    <property type="project" value="TreeGrafter"/>
</dbReference>
<feature type="binding site" evidence="19">
    <location>
        <position position="437"/>
    </location>
    <ligand>
        <name>Zn(2+)</name>
        <dbReference type="ChEBI" id="CHEBI:29105"/>
        <label>2</label>
        <note>catalytic</note>
    </ligand>
</feature>
<evidence type="ECO:0000256" key="15">
    <source>
        <dbReference type="PIRSR" id="PIRSR601548-11"/>
    </source>
</evidence>
<dbReference type="GO" id="GO:0008237">
    <property type="term" value="F:metallopeptidase activity"/>
    <property type="evidence" value="ECO:0007669"/>
    <property type="project" value="UniProtKB-KW"/>
</dbReference>
<dbReference type="Pfam" id="PF01401">
    <property type="entry name" value="Peptidase_M2"/>
    <property type="match status" value="1"/>
</dbReference>
<dbReference type="GO" id="GO:0008241">
    <property type="term" value="F:peptidyl-dipeptidase activity"/>
    <property type="evidence" value="ECO:0007669"/>
    <property type="project" value="UniProtKB-EC"/>
</dbReference>
<feature type="binding site" evidence="19">
    <location>
        <position position="409"/>
    </location>
    <ligand>
        <name>Zn(2+)</name>
        <dbReference type="ChEBI" id="CHEBI:29105"/>
        <label>2</label>
        <note>catalytic</note>
    </ligand>
</feature>
<evidence type="ECO:0000256" key="1">
    <source>
        <dbReference type="ARBA" id="ARBA00008139"/>
    </source>
</evidence>
<dbReference type="PANTHER" id="PTHR10514:SF44">
    <property type="entry name" value="ANGIOTENSIN-CONVERTING ENZYME-RELATED"/>
    <property type="match status" value="1"/>
</dbReference>
<feature type="binding site" evidence="16">
    <location>
        <position position="549"/>
    </location>
    <ligand>
        <name>chloride</name>
        <dbReference type="ChEBI" id="CHEBI:17996"/>
        <label>1</label>
    </ligand>
</feature>
<sequence length="695" mass="79791">MVLKLAGPPLSMLGFSQFRGSWSSGVLLDRKMLKLLLFTTAAFINEFGIAAGAEVSAASSNDLSEQAAAEYLKKLNKEFGEKANLATNAEWDYGSNITPETLEKKLNVSAEIAKWKKNKWVETIKYPWKTYKDENIKRQFKFATILGMAALPEDKFKRLDEVTSKMESIYSTAKICDFHNKSNCNLSLEPEITEILRKSRDPEELKHIWVEWHKASGGKCKKLFEEYVQISNEGAKLNNMTDLAELWNFDFESDAFEKDILELWSQVKPLYLQMHAYMRKKLWDKYGENVLSRTGPIPAHLMGNMWAQTWSNLFDFTAPYPGLESLDVTDELIKQNYTALKMFKVAENFFTSLNLSAMPPLFWERSIIEKPEGKELVCHASAWDFYNGEDFRIKMCTRVEMEDLLTIHHEMGHIQYFLQYKDQPYLYKEGANSGFHEAVGDVIFLSAATTKHLQRLGLLKGQNSNDDKQELNSLFQRALDKVSFLPFGLLMDLYRWNIFKGKTLPATYNRDWWLLREKYQGVEPPVDRTEQDFDPAAKYHIVASVPYVRYFVSFIIQFQFHRSLCIEAGEFDPNNPSSKPLHECSIYQSAKAGNLLGNMLKLGSSKPWPDAMEVLTGQRKMDGTALLQFFQPLHDWLKEQNEKTGEKIGWEPSKRNFGQQQQPATTPAGASKYAAPTDVLVTLVCLACFLRLLSR</sequence>
<evidence type="ECO:0000256" key="21">
    <source>
        <dbReference type="RuleBase" id="RU361144"/>
    </source>
</evidence>
<comment type="similarity">
    <text evidence="1 20 21">Belongs to the peptidase M2 family.</text>
</comment>
<dbReference type="GO" id="GO:0004180">
    <property type="term" value="F:carboxypeptidase activity"/>
    <property type="evidence" value="ECO:0007669"/>
    <property type="project" value="UniProtKB-KW"/>
</dbReference>
<dbReference type="InterPro" id="IPR001548">
    <property type="entry name" value="Peptidase_M2"/>
</dbReference>
<evidence type="ECO:0000256" key="10">
    <source>
        <dbReference type="ARBA" id="ARBA00023180"/>
    </source>
</evidence>
<comment type="caution">
    <text evidence="20">Lacks conserved residue(s) required for the propagation of feature annotation.</text>
</comment>
<dbReference type="PROSITE" id="PS52011">
    <property type="entry name" value="PEPTIDASE_M2"/>
    <property type="match status" value="1"/>
</dbReference>
<evidence type="ECO:0000256" key="9">
    <source>
        <dbReference type="ARBA" id="ARBA00023157"/>
    </source>
</evidence>
<evidence type="ECO:0000256" key="5">
    <source>
        <dbReference type="ARBA" id="ARBA00022729"/>
    </source>
</evidence>
<feature type="active site" description="Proton donor 2" evidence="15">
    <location>
        <position position="540"/>
    </location>
</feature>
<keyword evidence="3 21" id="KW-0645">Protease</keyword>
<feature type="active site" description="Proton acceptor 1" evidence="13">
    <location>
        <position position="410"/>
    </location>
</feature>
<keyword evidence="9 18" id="KW-1015">Disulfide bond</keyword>
<dbReference type="EMBL" id="OV725082">
    <property type="protein sequence ID" value="CAH1405702.1"/>
    <property type="molecule type" value="Genomic_DNA"/>
</dbReference>
<evidence type="ECO:0000256" key="12">
    <source>
        <dbReference type="ARBA" id="ARBA00039858"/>
    </source>
</evidence>
<dbReference type="PANTHER" id="PTHR10514">
    <property type="entry name" value="ANGIOTENSIN-CONVERTING ENZYME"/>
    <property type="match status" value="1"/>
</dbReference>
<accession>A0A9P0MX56</accession>
<feature type="disulfide bond" evidence="18 20">
    <location>
        <begin position="378"/>
        <end position="396"/>
    </location>
</feature>
<evidence type="ECO:0000256" key="7">
    <source>
        <dbReference type="ARBA" id="ARBA00022833"/>
    </source>
</evidence>
<dbReference type="Proteomes" id="UP001152798">
    <property type="component" value="Chromosome 6"/>
</dbReference>
<evidence type="ECO:0000256" key="11">
    <source>
        <dbReference type="ARBA" id="ARBA00036868"/>
    </source>
</evidence>
<keyword evidence="7 17" id="KW-0862">Zinc</keyword>
<feature type="active site" description="Proton donor 1" evidence="13">
    <location>
        <position position="540"/>
    </location>
</feature>
<feature type="binding site" evidence="17">
    <location>
        <position position="409"/>
    </location>
    <ligand>
        <name>Zn(2+)</name>
        <dbReference type="ChEBI" id="CHEBI:29105"/>
        <label>1</label>
        <note>catalytic</note>
    </ligand>
</feature>
<comment type="catalytic activity">
    <reaction evidence="11">
        <text>Release of a C-terminal dipeptide, oligopeptide-|-Xaa-Yaa, when Xaa is not Pro, and Yaa is neither Asp nor Glu. Thus, conversion of angiotensin I to angiotensin II, with increase in vasoconstrictor activity, but no action on angiotensin II.</text>
        <dbReference type="EC" id="3.4.15.1"/>
    </reaction>
</comment>
<dbReference type="CDD" id="cd06461">
    <property type="entry name" value="M2_ACE"/>
    <property type="match status" value="1"/>
</dbReference>
<evidence type="ECO:0000256" key="14">
    <source>
        <dbReference type="PIRSR" id="PIRSR601548-10"/>
    </source>
</evidence>
<dbReference type="AlphaFoldDB" id="A0A9P0MX56"/>
<keyword evidence="2 21" id="KW-0121">Carboxypeptidase</keyword>
<feature type="binding site" evidence="17">
    <location>
        <position position="413"/>
    </location>
    <ligand>
        <name>Zn(2+)</name>
        <dbReference type="ChEBI" id="CHEBI:29105"/>
        <label>1</label>
        <note>catalytic</note>
    </ligand>
</feature>
<evidence type="ECO:0000256" key="6">
    <source>
        <dbReference type="ARBA" id="ARBA00022801"/>
    </source>
</evidence>
<feature type="compositionally biased region" description="Low complexity" evidence="22">
    <location>
        <begin position="658"/>
        <end position="670"/>
    </location>
</feature>
<keyword evidence="4 17" id="KW-0479">Metal-binding</keyword>
<proteinExistence type="inferred from homology"/>
<evidence type="ECO:0000256" key="20">
    <source>
        <dbReference type="PROSITE-ProRule" id="PRU01355"/>
    </source>
</evidence>
<keyword evidence="10 14" id="KW-0325">Glycoprotein</keyword>
<protein>
    <recommendedName>
        <fullName evidence="12 21">Angiotensin-converting enzyme</fullName>
        <ecNumber evidence="21">3.4.-.-</ecNumber>
    </recommendedName>
</protein>
<reference evidence="23" key="1">
    <citation type="submission" date="2022-01" db="EMBL/GenBank/DDBJ databases">
        <authorList>
            <person name="King R."/>
        </authorList>
    </citation>
    <scope>NUCLEOTIDE SEQUENCE</scope>
</reference>
<evidence type="ECO:0000313" key="23">
    <source>
        <dbReference type="EMBL" id="CAH1405702.1"/>
    </source>
</evidence>
<dbReference type="FunFam" id="1.10.1370.30:FF:000004">
    <property type="entry name" value="Angiotensin-converting enzyme"/>
    <property type="match status" value="1"/>
</dbReference>
<feature type="disulfide bond" evidence="18">
    <location>
        <begin position="565"/>
        <end position="584"/>
    </location>
</feature>
<feature type="active site" description="Proton acceptor 2" evidence="15">
    <location>
        <position position="410"/>
    </location>
</feature>
<evidence type="ECO:0000256" key="22">
    <source>
        <dbReference type="SAM" id="MobiDB-lite"/>
    </source>
</evidence>
<dbReference type="Gene3D" id="1.10.1370.30">
    <property type="match status" value="1"/>
</dbReference>
<dbReference type="SUPFAM" id="SSF55486">
    <property type="entry name" value="Metalloproteases ('zincins'), catalytic domain"/>
    <property type="match status" value="1"/>
</dbReference>
<evidence type="ECO:0000256" key="3">
    <source>
        <dbReference type="ARBA" id="ARBA00022670"/>
    </source>
</evidence>
<comment type="cofactor">
    <cofactor evidence="21">
        <name>Zn(2+)</name>
        <dbReference type="ChEBI" id="CHEBI:29105"/>
    </cofactor>
    <text evidence="21">Binds 1 zinc ion per subunit.</text>
</comment>
<feature type="glycosylation site" description="N-linked (GlcNAc...) asparagine" evidence="14">
    <location>
        <position position="96"/>
    </location>
</feature>
<keyword evidence="24" id="KW-1185">Reference proteome</keyword>
<dbReference type="EC" id="3.4.-.-" evidence="21"/>
<evidence type="ECO:0000256" key="13">
    <source>
        <dbReference type="PIRSR" id="PIRSR601548-1"/>
    </source>
</evidence>
<evidence type="ECO:0000256" key="18">
    <source>
        <dbReference type="PIRSR" id="PIRSR601548-4"/>
    </source>
</evidence>
<keyword evidence="8 21" id="KW-0482">Metalloprotease</keyword>
<evidence type="ECO:0000256" key="4">
    <source>
        <dbReference type="ARBA" id="ARBA00022723"/>
    </source>
</evidence>
<evidence type="ECO:0000256" key="8">
    <source>
        <dbReference type="ARBA" id="ARBA00023049"/>
    </source>
</evidence>
<name>A0A9P0MX56_NEZVI</name>
<feature type="region of interest" description="Disordered" evidence="22">
    <location>
        <begin position="649"/>
        <end position="670"/>
    </location>
</feature>
<evidence type="ECO:0000313" key="24">
    <source>
        <dbReference type="Proteomes" id="UP001152798"/>
    </source>
</evidence>
<dbReference type="GO" id="GO:0005886">
    <property type="term" value="C:plasma membrane"/>
    <property type="evidence" value="ECO:0007669"/>
    <property type="project" value="TreeGrafter"/>
</dbReference>
<evidence type="ECO:0000256" key="17">
    <source>
        <dbReference type="PIRSR" id="PIRSR601548-3"/>
    </source>
</evidence>
<dbReference type="GO" id="GO:0046872">
    <property type="term" value="F:metal ion binding"/>
    <property type="evidence" value="ECO:0007669"/>
    <property type="project" value="UniProtKB-KW"/>
</dbReference>
<keyword evidence="6 21" id="KW-0378">Hydrolase</keyword>
<evidence type="ECO:0000256" key="16">
    <source>
        <dbReference type="PIRSR" id="PIRSR601548-2"/>
    </source>
</evidence>
<dbReference type="GO" id="GO:0006508">
    <property type="term" value="P:proteolysis"/>
    <property type="evidence" value="ECO:0007669"/>
    <property type="project" value="UniProtKB-KW"/>
</dbReference>
<dbReference type="OrthoDB" id="10029630at2759"/>
<evidence type="ECO:0000256" key="19">
    <source>
        <dbReference type="PIRSR" id="PIRSR601548-8"/>
    </source>
</evidence>
<feature type="binding site" evidence="17">
    <location>
        <position position="437"/>
    </location>
    <ligand>
        <name>Zn(2+)</name>
        <dbReference type="ChEBI" id="CHEBI:29105"/>
        <label>1</label>
        <note>catalytic</note>
    </ligand>
</feature>
<dbReference type="PRINTS" id="PR00791">
    <property type="entry name" value="PEPDIPTASEA"/>
</dbReference>
<feature type="disulfide bond" evidence="20">
    <location>
        <begin position="176"/>
        <end position="184"/>
    </location>
</feature>
<feature type="binding site" evidence="19">
    <location>
        <position position="413"/>
    </location>
    <ligand>
        <name>Zn(2+)</name>
        <dbReference type="ChEBI" id="CHEBI:29105"/>
        <label>2</label>
        <note>catalytic</note>
    </ligand>
</feature>
<organism evidence="23 24">
    <name type="scientific">Nezara viridula</name>
    <name type="common">Southern green stink bug</name>
    <name type="synonym">Cimex viridulus</name>
    <dbReference type="NCBI Taxonomy" id="85310"/>
    <lineage>
        <taxon>Eukaryota</taxon>
        <taxon>Metazoa</taxon>
        <taxon>Ecdysozoa</taxon>
        <taxon>Arthropoda</taxon>
        <taxon>Hexapoda</taxon>
        <taxon>Insecta</taxon>
        <taxon>Pterygota</taxon>
        <taxon>Neoptera</taxon>
        <taxon>Paraneoptera</taxon>
        <taxon>Hemiptera</taxon>
        <taxon>Heteroptera</taxon>
        <taxon>Panheteroptera</taxon>
        <taxon>Pentatomomorpha</taxon>
        <taxon>Pentatomoidea</taxon>
        <taxon>Pentatomidae</taxon>
        <taxon>Pentatominae</taxon>
        <taxon>Nezara</taxon>
    </lineage>
</organism>
<gene>
    <name evidence="23" type="ORF">NEZAVI_LOCUS13851</name>
</gene>
<evidence type="ECO:0000256" key="2">
    <source>
        <dbReference type="ARBA" id="ARBA00022645"/>
    </source>
</evidence>
<keyword evidence="5" id="KW-0732">Signal</keyword>